<name>A0A6H0KRW9_9BACE</name>
<accession>A0A6H0KRW9</accession>
<gene>
    <name evidence="1" type="ORF">BacF7301_19265</name>
</gene>
<organism evidence="1 2">
    <name type="scientific">Bacteroides faecium</name>
    <dbReference type="NCBI Taxonomy" id="2715212"/>
    <lineage>
        <taxon>Bacteria</taxon>
        <taxon>Pseudomonadati</taxon>
        <taxon>Bacteroidota</taxon>
        <taxon>Bacteroidia</taxon>
        <taxon>Bacteroidales</taxon>
        <taxon>Bacteroidaceae</taxon>
        <taxon>Bacteroides</taxon>
    </lineage>
</organism>
<evidence type="ECO:0000313" key="2">
    <source>
        <dbReference type="Proteomes" id="UP000501780"/>
    </source>
</evidence>
<reference evidence="1 2" key="1">
    <citation type="submission" date="2020-03" db="EMBL/GenBank/DDBJ databases">
        <title>Genomic analysis of Bacteroides faecium CBA7301.</title>
        <authorList>
            <person name="Kim J."/>
            <person name="Roh S.W."/>
        </authorList>
    </citation>
    <scope>NUCLEOTIDE SEQUENCE [LARGE SCALE GENOMIC DNA]</scope>
    <source>
        <strain evidence="1 2">CBA7301</strain>
    </source>
</reference>
<dbReference type="PROSITE" id="PS51257">
    <property type="entry name" value="PROKAR_LIPOPROTEIN"/>
    <property type="match status" value="1"/>
</dbReference>
<sequence length="310" mass="35355">MKADIPLYGLRIRKFAKRSIQCLLIATFPLLSSCIRDDLKPCPPLQVELSVKDKNYFNINNVPLETRKSESLAFRAYVPTLYYTLRDAATGDIVEEQGVFNVTDNAPTHAVTFCECLPFGKYVLTVWGGLTDNSQLTDNSLASILHASQVEAKDIYLAHDTLVYDDQHVHYSFDLQRTTGKLLVQIVDLPATVLYEDNSIGQIYERVNHKFEYSNPITVRKQDAWNTAPDVVLYTILAPSIGELQSPVHINLYDKAERTAPILTPKDVNVTLKRNELTTLKYVYDDEKRDFNIFLLIDDAWEIIYNLDID</sequence>
<dbReference type="Proteomes" id="UP000501780">
    <property type="component" value="Chromosome"/>
</dbReference>
<protein>
    <recommendedName>
        <fullName evidence="3">FimB/Mfa2 family fimbrial subunit</fullName>
    </recommendedName>
</protein>
<dbReference type="KEGG" id="bfc:BacF7301_19265"/>
<keyword evidence="2" id="KW-1185">Reference proteome</keyword>
<dbReference type="AlphaFoldDB" id="A0A6H0KRW9"/>
<dbReference type="RefSeq" id="WP_167965379.1">
    <property type="nucleotide sequence ID" value="NZ_CP050831.1"/>
</dbReference>
<evidence type="ECO:0000313" key="1">
    <source>
        <dbReference type="EMBL" id="QIU96160.1"/>
    </source>
</evidence>
<dbReference type="EMBL" id="CP050831">
    <property type="protein sequence ID" value="QIU96160.1"/>
    <property type="molecule type" value="Genomic_DNA"/>
</dbReference>
<evidence type="ECO:0008006" key="3">
    <source>
        <dbReference type="Google" id="ProtNLM"/>
    </source>
</evidence>
<proteinExistence type="predicted"/>